<dbReference type="EMBL" id="LAZR01025131">
    <property type="protein sequence ID" value="KKL72877.1"/>
    <property type="molecule type" value="Genomic_DNA"/>
</dbReference>
<feature type="non-terminal residue" evidence="1">
    <location>
        <position position="1"/>
    </location>
</feature>
<protein>
    <submittedName>
        <fullName evidence="1">Uncharacterized protein</fullName>
    </submittedName>
</protein>
<organism evidence="1">
    <name type="scientific">marine sediment metagenome</name>
    <dbReference type="NCBI Taxonomy" id="412755"/>
    <lineage>
        <taxon>unclassified sequences</taxon>
        <taxon>metagenomes</taxon>
        <taxon>ecological metagenomes</taxon>
    </lineage>
</organism>
<reference evidence="1" key="1">
    <citation type="journal article" date="2015" name="Nature">
        <title>Complex archaea that bridge the gap between prokaryotes and eukaryotes.</title>
        <authorList>
            <person name="Spang A."/>
            <person name="Saw J.H."/>
            <person name="Jorgensen S.L."/>
            <person name="Zaremba-Niedzwiedzka K."/>
            <person name="Martijn J."/>
            <person name="Lind A.E."/>
            <person name="van Eijk R."/>
            <person name="Schleper C."/>
            <person name="Guy L."/>
            <person name="Ettema T.J."/>
        </authorList>
    </citation>
    <scope>NUCLEOTIDE SEQUENCE</scope>
</reference>
<accession>A0A0F9HCQ0</accession>
<comment type="caution">
    <text evidence="1">The sequence shown here is derived from an EMBL/GenBank/DDBJ whole genome shotgun (WGS) entry which is preliminary data.</text>
</comment>
<sequence length="36" mass="4218">YIKKLASLTTEKEMANDIIKDFKQSGWRLVYQDGIN</sequence>
<proteinExistence type="predicted"/>
<gene>
    <name evidence="1" type="ORF">LCGC14_2080460</name>
</gene>
<dbReference type="AlphaFoldDB" id="A0A0F9HCQ0"/>
<name>A0A0F9HCQ0_9ZZZZ</name>
<evidence type="ECO:0000313" key="1">
    <source>
        <dbReference type="EMBL" id="KKL72877.1"/>
    </source>
</evidence>